<keyword evidence="3" id="KW-1185">Reference proteome</keyword>
<comment type="caution">
    <text evidence="2">The sequence shown here is derived from an EMBL/GenBank/DDBJ whole genome shotgun (WGS) entry which is preliminary data.</text>
</comment>
<proteinExistence type="predicted"/>
<name>A0AAD5TN82_9FUNG</name>
<evidence type="ECO:0000313" key="2">
    <source>
        <dbReference type="EMBL" id="KAJ3179617.1"/>
    </source>
</evidence>
<dbReference type="AlphaFoldDB" id="A0AAD5TN82"/>
<dbReference type="EMBL" id="JADGJQ010000020">
    <property type="protein sequence ID" value="KAJ3179617.1"/>
    <property type="molecule type" value="Genomic_DNA"/>
</dbReference>
<sequence length="652" mass="72593">MMDVDDPGPHRVIDMGMSSDEQASSQTRIPIPDNHVPKTLEELVVRDAALFAQMQEAHPEYSVILGFLELYIPIRTEMAQQQHVPAWRYVQDSQFSTVANQIRSLVDRPRIVAPGADRDSIFAAEIAHFYDWHVLGIGGASWAPWTGSLSALTFHYENCVKGVEPLVMGELLPRMRADRLEDLVASLNNWRDSDYGVMTREGNQSVILVRSRRLGSGGAHHGGRRHESANAKRQQESQLQALKLQLASLQQKCDDQAAEIEQRQQDLASQTRKSFEAWRERQIVELQQYVKQVKSQADADMANIQAMYCDTLQIQDEQTAHIAFLSEHSQTNAANAARFQLGAKRLSEALASAEGQLAKTRGRAGMFDSESAFNPREVTQEFSNLANSVRAFVSKIVPNPAAEGKSSVVNKIMTLFMNPLVGERSAGATREPIKKNALTACVNAVVGEILYNALVIPVEMNACNEFRNAATTLDLFPDTDGGGDLHEICEQRFYQGLCEILNPASHPVPVSSAAIAEPFCKLQAATAMDLRVLLSTFSLCKQIRNELREEITSLASAVVSLRCRARAVGMTFWFDVPRKPTVLKSYFGISLKRLDPTRVEALREAAEGRGLKTEFDETRMKTKSRTKTYAFAVFPGLMGDRKVAFQEEVWCN</sequence>
<evidence type="ECO:0000256" key="1">
    <source>
        <dbReference type="SAM" id="MobiDB-lite"/>
    </source>
</evidence>
<feature type="region of interest" description="Disordered" evidence="1">
    <location>
        <begin position="1"/>
        <end position="32"/>
    </location>
</feature>
<feature type="compositionally biased region" description="Polar residues" evidence="1">
    <location>
        <begin position="19"/>
        <end position="28"/>
    </location>
</feature>
<organism evidence="2 3">
    <name type="scientific">Geranomyces variabilis</name>
    <dbReference type="NCBI Taxonomy" id="109894"/>
    <lineage>
        <taxon>Eukaryota</taxon>
        <taxon>Fungi</taxon>
        <taxon>Fungi incertae sedis</taxon>
        <taxon>Chytridiomycota</taxon>
        <taxon>Chytridiomycota incertae sedis</taxon>
        <taxon>Chytridiomycetes</taxon>
        <taxon>Spizellomycetales</taxon>
        <taxon>Powellomycetaceae</taxon>
        <taxon>Geranomyces</taxon>
    </lineage>
</organism>
<protein>
    <submittedName>
        <fullName evidence="2">Uncharacterized protein</fullName>
    </submittedName>
</protein>
<dbReference type="Proteomes" id="UP001212152">
    <property type="component" value="Unassembled WGS sequence"/>
</dbReference>
<feature type="compositionally biased region" description="Basic and acidic residues" evidence="1">
    <location>
        <begin position="225"/>
        <end position="234"/>
    </location>
</feature>
<feature type="region of interest" description="Disordered" evidence="1">
    <location>
        <begin position="215"/>
        <end position="234"/>
    </location>
</feature>
<reference evidence="2" key="1">
    <citation type="submission" date="2020-05" db="EMBL/GenBank/DDBJ databases">
        <title>Phylogenomic resolution of chytrid fungi.</title>
        <authorList>
            <person name="Stajich J.E."/>
            <person name="Amses K."/>
            <person name="Simmons R."/>
            <person name="Seto K."/>
            <person name="Myers J."/>
            <person name="Bonds A."/>
            <person name="Quandt C.A."/>
            <person name="Barry K."/>
            <person name="Liu P."/>
            <person name="Grigoriev I."/>
            <person name="Longcore J.E."/>
            <person name="James T.Y."/>
        </authorList>
    </citation>
    <scope>NUCLEOTIDE SEQUENCE</scope>
    <source>
        <strain evidence="2">JEL0379</strain>
    </source>
</reference>
<accession>A0AAD5TN82</accession>
<gene>
    <name evidence="2" type="ORF">HDU87_002823</name>
</gene>
<evidence type="ECO:0000313" key="3">
    <source>
        <dbReference type="Proteomes" id="UP001212152"/>
    </source>
</evidence>